<keyword evidence="6" id="KW-0269">Exonuclease</keyword>
<keyword evidence="7 14" id="KW-0067">ATP-binding</keyword>
<dbReference type="InterPro" id="IPR011604">
    <property type="entry name" value="PDDEXK-like_dom_sf"/>
</dbReference>
<feature type="compositionally biased region" description="Basic and acidic residues" evidence="15">
    <location>
        <begin position="922"/>
        <end position="942"/>
    </location>
</feature>
<dbReference type="InterPro" id="IPR000212">
    <property type="entry name" value="DNA_helicase_UvrD/REP"/>
</dbReference>
<sequence>MKPIPDLVARARALTAIENTLLVEAGAGSGKTSVMAGRVAVLFGKGVEPKNIAAITFTELAASELRLRIEKFTTALSLGDVPPDLTQAFPEGVPEAEKANLYRACQSFDQLACTTIHGFAQSLIKPYPAEAGIDPGADIVDPDEAELAFGERYDAWLKQRLSVDDADGLVAQLVLADEGGGLKLIEEVAQFLRKNRDARCAPAAWAEKTMADVIAAVKRFEDALAAVGFEEEDTGLRCRTLIALVDILNPGKLSAGAPDTAALIAALNFPRHTSCFTEKGTRRQLRNGTKWQDAAAKVGLKKADGKKTSDALVPLYDGCHNALETLLAAIAGELLSRLCAEMQGLLLEWRDYKRDAALLDFDDLLFTARDLLAGHPEVRRALSQRYRYVLVDEFQDTDPLQTEILWMICGEDCEGADGAPLKRPLRPGALFMVGDPKQAIYRFRGADVNAYLAARSAVPQDARLAITANFRSVEPILAFVNKRFERVLSEEAGQPGFAELSPVRPPNGDAPAVVALDVTLPQGASGVSAIRDAEAAALAELCCRLVGNLQVHDPETKELRPCRLGDIALLAPAGTELWRFEEVLEDRGIPVATQAGKGFFRRQEIHDLIALVRTLADPRDTLALGALLRGPLIGLTENELLDIMEGLPVDPDRPARLPTLTVGTNPEHIAHAVARKAIENLQALRRRIRITTPYALLADAMSDFHVRPHLRQRFRTGAERAVANVDLFLEFARAYDVRGLRAFSRDMTAKWEDDEDQAEGRPDAEEESVSLITVHAAKGLEWPVVIPINMTGKPFAGGVLMQDRPNSRFSIPVLGTEPSDYAAMKTMNALERDRERVRLWYVGVTRSRDLLVLPRHTELPKECWATLVDLDVGALPAVDPESFGPAGTRAARIEANEQTREIFAAEAGRIFAAREKIVWRQPSRSEVDGEGEKPDIRIDHSEPPGPAEVEKPVVVGSAQRGVILHKLMEEIINGEVGEHMSEIESRAALLKQHLGIEPTAEPQPVELAATVLKTLALPAIKALRPRMVAELPVFGSVAGADEEVLISGQVDVVALDDAGEIDVVVDWKSDVDPSAAAVDHYRQQIGDYRRLTGAKKALLVFMTAGQVVEILLRSR</sequence>
<evidence type="ECO:0000256" key="8">
    <source>
        <dbReference type="ARBA" id="ARBA00023125"/>
    </source>
</evidence>
<dbReference type="GO" id="GO:0000725">
    <property type="term" value="P:recombinational repair"/>
    <property type="evidence" value="ECO:0007669"/>
    <property type="project" value="TreeGrafter"/>
</dbReference>
<evidence type="ECO:0000313" key="18">
    <source>
        <dbReference type="EMBL" id="ABE37277.1"/>
    </source>
</evidence>
<protein>
    <recommendedName>
        <fullName evidence="12">DNA 3'-5' helicase</fullName>
        <ecNumber evidence="12">5.6.2.4</ecNumber>
    </recommendedName>
</protein>
<dbReference type="PROSITE" id="PS51198">
    <property type="entry name" value="UVRD_HELICASE_ATP_BIND"/>
    <property type="match status" value="1"/>
</dbReference>
<evidence type="ECO:0000256" key="15">
    <source>
        <dbReference type="SAM" id="MobiDB-lite"/>
    </source>
</evidence>
<evidence type="ECO:0000259" key="16">
    <source>
        <dbReference type="PROSITE" id="PS51198"/>
    </source>
</evidence>
<dbReference type="SUPFAM" id="SSF52540">
    <property type="entry name" value="P-loop containing nucleoside triphosphate hydrolases"/>
    <property type="match status" value="1"/>
</dbReference>
<dbReference type="PANTHER" id="PTHR11070">
    <property type="entry name" value="UVRD / RECB / PCRA DNA HELICASE FAMILY MEMBER"/>
    <property type="match status" value="1"/>
</dbReference>
<dbReference type="Pfam" id="PF00580">
    <property type="entry name" value="UvrD-helicase"/>
    <property type="match status" value="1"/>
</dbReference>
<dbReference type="GO" id="GO:0003677">
    <property type="term" value="F:DNA binding"/>
    <property type="evidence" value="ECO:0007669"/>
    <property type="project" value="UniProtKB-KW"/>
</dbReference>
<comment type="catalytic activity">
    <reaction evidence="11">
        <text>Couples ATP hydrolysis with the unwinding of duplex DNA by translocating in the 3'-5' direction.</text>
        <dbReference type="EC" id="5.6.2.4"/>
    </reaction>
</comment>
<dbReference type="GO" id="GO:0004527">
    <property type="term" value="F:exonuclease activity"/>
    <property type="evidence" value="ECO:0007669"/>
    <property type="project" value="UniProtKB-KW"/>
</dbReference>
<evidence type="ECO:0000256" key="4">
    <source>
        <dbReference type="ARBA" id="ARBA00022801"/>
    </source>
</evidence>
<keyword evidence="1" id="KW-0540">Nuclease</keyword>
<dbReference type="HOGENOM" id="CLU_001114_1_1_5"/>
<reference evidence="18 19" key="1">
    <citation type="submission" date="2006-03" db="EMBL/GenBank/DDBJ databases">
        <title>Complete sequence of Rhodopseudomonas palustris BisB5.</title>
        <authorList>
            <consortium name="US DOE Joint Genome Institute"/>
            <person name="Copeland A."/>
            <person name="Lucas S."/>
            <person name="Lapidus A."/>
            <person name="Barry K."/>
            <person name="Detter J.C."/>
            <person name="Glavina del Rio T."/>
            <person name="Hammon N."/>
            <person name="Israni S."/>
            <person name="Dalin E."/>
            <person name="Tice H."/>
            <person name="Pitluck S."/>
            <person name="Chain P."/>
            <person name="Malfatti S."/>
            <person name="Shin M."/>
            <person name="Vergez L."/>
            <person name="Schmutz J."/>
            <person name="Larimer F."/>
            <person name="Land M."/>
            <person name="Hauser L."/>
            <person name="Pelletier D.A."/>
            <person name="Kyrpides N."/>
            <person name="Lykidis A."/>
            <person name="Oda Y."/>
            <person name="Harwood C.S."/>
            <person name="Richardson P."/>
        </authorList>
    </citation>
    <scope>NUCLEOTIDE SEQUENCE [LARGE SCALE GENOMIC DNA]</scope>
    <source>
        <strain evidence="18 19">BisB5</strain>
    </source>
</reference>
<comment type="catalytic activity">
    <reaction evidence="13">
        <text>ATP + H2O = ADP + phosphate + H(+)</text>
        <dbReference type="Rhea" id="RHEA:13065"/>
        <dbReference type="ChEBI" id="CHEBI:15377"/>
        <dbReference type="ChEBI" id="CHEBI:15378"/>
        <dbReference type="ChEBI" id="CHEBI:30616"/>
        <dbReference type="ChEBI" id="CHEBI:43474"/>
        <dbReference type="ChEBI" id="CHEBI:456216"/>
        <dbReference type="EC" id="5.6.2.4"/>
    </reaction>
</comment>
<dbReference type="Gene3D" id="1.10.486.10">
    <property type="entry name" value="PCRA, domain 4"/>
    <property type="match status" value="1"/>
</dbReference>
<dbReference type="GO" id="GO:0043138">
    <property type="term" value="F:3'-5' DNA helicase activity"/>
    <property type="evidence" value="ECO:0007669"/>
    <property type="project" value="UniProtKB-EC"/>
</dbReference>
<keyword evidence="9" id="KW-0234">DNA repair</keyword>
<feature type="domain" description="UvrD-like helicase ATP-binding" evidence="16">
    <location>
        <begin position="4"/>
        <end position="473"/>
    </location>
</feature>
<dbReference type="BioCyc" id="RPAL316057:RPD_RS00185-MONOMER"/>
<keyword evidence="10" id="KW-0413">Isomerase</keyword>
<evidence type="ECO:0000256" key="6">
    <source>
        <dbReference type="ARBA" id="ARBA00022839"/>
    </source>
</evidence>
<evidence type="ECO:0000256" key="11">
    <source>
        <dbReference type="ARBA" id="ARBA00034617"/>
    </source>
</evidence>
<dbReference type="Proteomes" id="UP000001818">
    <property type="component" value="Chromosome"/>
</dbReference>
<evidence type="ECO:0000256" key="14">
    <source>
        <dbReference type="PROSITE-ProRule" id="PRU00560"/>
    </source>
</evidence>
<dbReference type="PROSITE" id="PS51217">
    <property type="entry name" value="UVRD_HELICASE_CTER"/>
    <property type="match status" value="1"/>
</dbReference>
<dbReference type="STRING" id="316057.RPD_0037"/>
<dbReference type="GO" id="GO:0009338">
    <property type="term" value="C:exodeoxyribonuclease V complex"/>
    <property type="evidence" value="ECO:0007669"/>
    <property type="project" value="TreeGrafter"/>
</dbReference>
<dbReference type="Gene3D" id="3.40.50.300">
    <property type="entry name" value="P-loop containing nucleotide triphosphate hydrolases"/>
    <property type="match status" value="4"/>
</dbReference>
<dbReference type="KEGG" id="rpd:RPD_0037"/>
<keyword evidence="5 14" id="KW-0347">Helicase</keyword>
<evidence type="ECO:0000259" key="17">
    <source>
        <dbReference type="PROSITE" id="PS51217"/>
    </source>
</evidence>
<dbReference type="GO" id="GO:0005829">
    <property type="term" value="C:cytosol"/>
    <property type="evidence" value="ECO:0007669"/>
    <property type="project" value="TreeGrafter"/>
</dbReference>
<evidence type="ECO:0000256" key="7">
    <source>
        <dbReference type="ARBA" id="ARBA00022840"/>
    </source>
</evidence>
<evidence type="ECO:0000256" key="13">
    <source>
        <dbReference type="ARBA" id="ARBA00048988"/>
    </source>
</evidence>
<keyword evidence="2 14" id="KW-0547">Nucleotide-binding</keyword>
<feature type="region of interest" description="Disordered" evidence="15">
    <location>
        <begin position="922"/>
        <end position="949"/>
    </location>
</feature>
<feature type="binding site" evidence="14">
    <location>
        <begin position="25"/>
        <end position="32"/>
    </location>
    <ligand>
        <name>ATP</name>
        <dbReference type="ChEBI" id="CHEBI:30616"/>
    </ligand>
</feature>
<name>Q13F62_RHOPS</name>
<keyword evidence="8" id="KW-0238">DNA-binding</keyword>
<evidence type="ECO:0000256" key="12">
    <source>
        <dbReference type="ARBA" id="ARBA00034808"/>
    </source>
</evidence>
<keyword evidence="3" id="KW-0227">DNA damage</keyword>
<dbReference type="Pfam" id="PF13361">
    <property type="entry name" value="UvrD_C"/>
    <property type="match status" value="2"/>
</dbReference>
<feature type="domain" description="UvrD-like helicase C-terminal" evidence="17">
    <location>
        <begin position="474"/>
        <end position="779"/>
    </location>
</feature>
<dbReference type="InterPro" id="IPR014017">
    <property type="entry name" value="DNA_helicase_UvrD-like_C"/>
</dbReference>
<proteinExistence type="predicted"/>
<evidence type="ECO:0000256" key="2">
    <source>
        <dbReference type="ARBA" id="ARBA00022741"/>
    </source>
</evidence>
<dbReference type="AlphaFoldDB" id="Q13F62"/>
<keyword evidence="4 14" id="KW-0378">Hydrolase</keyword>
<evidence type="ECO:0000313" key="19">
    <source>
        <dbReference type="Proteomes" id="UP000001818"/>
    </source>
</evidence>
<evidence type="ECO:0000256" key="1">
    <source>
        <dbReference type="ARBA" id="ARBA00022722"/>
    </source>
</evidence>
<dbReference type="PANTHER" id="PTHR11070:SF23">
    <property type="entry name" value="RECBCD ENZYME SUBUNIT RECB"/>
    <property type="match status" value="1"/>
</dbReference>
<dbReference type="InterPro" id="IPR014016">
    <property type="entry name" value="UvrD-like_ATP-bd"/>
</dbReference>
<gene>
    <name evidence="18" type="ordered locus">RPD_0037</name>
</gene>
<dbReference type="Gene3D" id="3.90.320.10">
    <property type="match status" value="1"/>
</dbReference>
<evidence type="ECO:0000256" key="5">
    <source>
        <dbReference type="ARBA" id="ARBA00022806"/>
    </source>
</evidence>
<dbReference type="EMBL" id="CP000283">
    <property type="protein sequence ID" value="ABE37277.1"/>
    <property type="molecule type" value="Genomic_DNA"/>
</dbReference>
<dbReference type="eggNOG" id="COG1074">
    <property type="taxonomic scope" value="Bacteria"/>
</dbReference>
<organism evidence="18 19">
    <name type="scientific">Rhodopseudomonas palustris (strain BisB5)</name>
    <dbReference type="NCBI Taxonomy" id="316057"/>
    <lineage>
        <taxon>Bacteria</taxon>
        <taxon>Pseudomonadati</taxon>
        <taxon>Pseudomonadota</taxon>
        <taxon>Alphaproteobacteria</taxon>
        <taxon>Hyphomicrobiales</taxon>
        <taxon>Nitrobacteraceae</taxon>
        <taxon>Rhodopseudomonas</taxon>
    </lineage>
</organism>
<evidence type="ECO:0000256" key="9">
    <source>
        <dbReference type="ARBA" id="ARBA00023204"/>
    </source>
</evidence>
<evidence type="ECO:0000256" key="10">
    <source>
        <dbReference type="ARBA" id="ARBA00023235"/>
    </source>
</evidence>
<dbReference type="GO" id="GO:0005524">
    <property type="term" value="F:ATP binding"/>
    <property type="evidence" value="ECO:0007669"/>
    <property type="project" value="UniProtKB-UniRule"/>
</dbReference>
<dbReference type="EC" id="5.6.2.4" evidence="12"/>
<accession>Q13F62</accession>
<evidence type="ECO:0000256" key="3">
    <source>
        <dbReference type="ARBA" id="ARBA00022763"/>
    </source>
</evidence>
<dbReference type="InterPro" id="IPR027417">
    <property type="entry name" value="P-loop_NTPase"/>
</dbReference>